<protein>
    <recommendedName>
        <fullName evidence="4">Peptidase inhibitor family I36</fullName>
    </recommendedName>
</protein>
<keyword evidence="1" id="KW-0732">Signal</keyword>
<name>A0ABS5IPC5_9MICO</name>
<evidence type="ECO:0000313" key="2">
    <source>
        <dbReference type="EMBL" id="MBS0024700.1"/>
    </source>
</evidence>
<feature type="signal peptide" evidence="1">
    <location>
        <begin position="1"/>
        <end position="24"/>
    </location>
</feature>
<keyword evidence="3" id="KW-1185">Reference proteome</keyword>
<evidence type="ECO:0000313" key="3">
    <source>
        <dbReference type="Proteomes" id="UP000678243"/>
    </source>
</evidence>
<sequence length="159" mass="16245">MRRAHATFAALVGLVLVLTGAPIAASAAADPEEVDPLAARLLEEVPGGDLVAPGHIVWSDLDMEFVAAAGASKASARSVGSCATGRICAYTAYNLSGSMLSWGSCTTTTIPSSFVTRSVANARTSGYAQVRNGSTVLATVYANASANVYASANNIRCFL</sequence>
<dbReference type="Proteomes" id="UP000678243">
    <property type="component" value="Unassembled WGS sequence"/>
</dbReference>
<organism evidence="2 3">
    <name type="scientific">Microbacterium paraoxydans</name>
    <dbReference type="NCBI Taxonomy" id="199592"/>
    <lineage>
        <taxon>Bacteria</taxon>
        <taxon>Bacillati</taxon>
        <taxon>Actinomycetota</taxon>
        <taxon>Actinomycetes</taxon>
        <taxon>Micrococcales</taxon>
        <taxon>Microbacteriaceae</taxon>
        <taxon>Microbacterium</taxon>
    </lineage>
</organism>
<dbReference type="EMBL" id="JAGTUK010000003">
    <property type="protein sequence ID" value="MBS0024700.1"/>
    <property type="molecule type" value="Genomic_DNA"/>
</dbReference>
<evidence type="ECO:0008006" key="4">
    <source>
        <dbReference type="Google" id="ProtNLM"/>
    </source>
</evidence>
<feature type="chain" id="PRO_5047251758" description="Peptidase inhibitor family I36" evidence="1">
    <location>
        <begin position="25"/>
        <end position="159"/>
    </location>
</feature>
<comment type="caution">
    <text evidence="2">The sequence shown here is derived from an EMBL/GenBank/DDBJ whole genome shotgun (WGS) entry which is preliminary data.</text>
</comment>
<dbReference type="RefSeq" id="WP_211543828.1">
    <property type="nucleotide sequence ID" value="NZ_CBDREF010000003.1"/>
</dbReference>
<evidence type="ECO:0000256" key="1">
    <source>
        <dbReference type="SAM" id="SignalP"/>
    </source>
</evidence>
<proteinExistence type="predicted"/>
<gene>
    <name evidence="2" type="ORF">KE274_11320</name>
</gene>
<accession>A0ABS5IPC5</accession>
<reference evidence="2 3" key="1">
    <citation type="submission" date="2021-04" db="EMBL/GenBank/DDBJ databases">
        <title>Whole genome analysis of root endophytic bacterium Microbacterium paraoxydans ku-mp colonizing RP-bio226 rice variety.</title>
        <authorList>
            <person name="Ulaganathan K."/>
            <person name="Latha B."/>
        </authorList>
    </citation>
    <scope>NUCLEOTIDE SEQUENCE [LARGE SCALE GENOMIC DNA]</scope>
    <source>
        <strain evidence="3">ku-mp</strain>
    </source>
</reference>